<accession>A0A8D5FXE7</accession>
<keyword evidence="7" id="KW-0067">ATP-binding</keyword>
<keyword evidence="3" id="KW-0597">Phosphoprotein</keyword>
<dbReference type="EC" id="2.7.13.3" evidence="2"/>
<dbReference type="GO" id="GO:0006355">
    <property type="term" value="P:regulation of DNA-templated transcription"/>
    <property type="evidence" value="ECO:0007669"/>
    <property type="project" value="InterPro"/>
</dbReference>
<gene>
    <name evidence="11" type="ORF">DGMP_38390</name>
</gene>
<dbReference type="InterPro" id="IPR003594">
    <property type="entry name" value="HATPase_dom"/>
</dbReference>
<sequence length="560" mass="62472">MEMKTTPRDDDIGVPVNRGQHQQIINDILKIAFGPLLFKNKIEQIINRLISADSLGLGPHIGLFLTGEDSPQLVREVSSPACEKNTPLCTSIQPGICHCGSIAQTRSATFFKTSPPLFAEKKEIIPFFGNYIIPITSDEQFYGLLTVYVEEKHRYSKKIEQLLEIAGSILAGIFKNHKQDQQLIDLVNDLRKSIVSLREEKKFSESIIQGLNHGLIVADLDGTIRKSNSVAKSIFHSSPTPLEGRNLLSIIDRKVARKLLTITDSGKEQQKKELSFTGPGGEERILHYSNVAREDATGRTVGVIISLSDISELKYIRKEMAKMNRLSTVAEIASAVAHEVRNPLAGIKIMAQSIEEEAKDNSEQLECSQRIIRQVDRLNELLTDFFSYARPVVPNKRPTSLMTIIAETLPLINNRLTKKQIYFSSNISHDLPPVIADPHQVQQVFLNLFLNAIDAIMEQGEITLTATRLSPGKLKLYQKRYPGLLSKDHHVVVHFRDNGSGMSPEVAEQVFEPFFTTKTSGAGLGMSIVYRTLKENDAAIVLESKIGQGTTFTIFFRAEP</sequence>
<evidence type="ECO:0000256" key="6">
    <source>
        <dbReference type="ARBA" id="ARBA00022777"/>
    </source>
</evidence>
<organism evidence="11 12">
    <name type="scientific">Desulfomarina profundi</name>
    <dbReference type="NCBI Taxonomy" id="2772557"/>
    <lineage>
        <taxon>Bacteria</taxon>
        <taxon>Pseudomonadati</taxon>
        <taxon>Thermodesulfobacteriota</taxon>
        <taxon>Desulfobulbia</taxon>
        <taxon>Desulfobulbales</taxon>
        <taxon>Desulfobulbaceae</taxon>
        <taxon>Desulfomarina</taxon>
    </lineage>
</organism>
<proteinExistence type="predicted"/>
<dbReference type="KEGG" id="dbk:DGMP_38390"/>
<keyword evidence="6" id="KW-0418">Kinase</keyword>
<dbReference type="PANTHER" id="PTHR43065:SF10">
    <property type="entry name" value="PEROXIDE STRESS-ACTIVATED HISTIDINE KINASE MAK3"/>
    <property type="match status" value="1"/>
</dbReference>
<dbReference type="InterPro" id="IPR005467">
    <property type="entry name" value="His_kinase_dom"/>
</dbReference>
<dbReference type="NCBIfam" id="TIGR00229">
    <property type="entry name" value="sensory_box"/>
    <property type="match status" value="1"/>
</dbReference>
<evidence type="ECO:0000259" key="9">
    <source>
        <dbReference type="PROSITE" id="PS50109"/>
    </source>
</evidence>
<dbReference type="Pfam" id="PF00512">
    <property type="entry name" value="HisKA"/>
    <property type="match status" value="1"/>
</dbReference>
<dbReference type="AlphaFoldDB" id="A0A8D5FXE7"/>
<reference evidence="11" key="1">
    <citation type="submission" date="2020-09" db="EMBL/GenBank/DDBJ databases">
        <title>Desulfogranum mesoprofundum gen. nov., sp. nov., a novel mesophilic, sulfate-reducing chemolithoautotroph isolated from a deep-sea hydrothermal vent chimney in the Suiyo Seamount.</title>
        <authorList>
            <person name="Hashimoto Y."/>
            <person name="Nakagawa S."/>
        </authorList>
    </citation>
    <scope>NUCLEOTIDE SEQUENCE</scope>
    <source>
        <strain evidence="11">KT2</strain>
    </source>
</reference>
<dbReference type="CDD" id="cd00130">
    <property type="entry name" value="PAS"/>
    <property type="match status" value="1"/>
</dbReference>
<evidence type="ECO:0000313" key="11">
    <source>
        <dbReference type="EMBL" id="BCL63146.1"/>
    </source>
</evidence>
<feature type="domain" description="Histidine kinase" evidence="9">
    <location>
        <begin position="335"/>
        <end position="560"/>
    </location>
</feature>
<dbReference type="Pfam" id="PF00989">
    <property type="entry name" value="PAS"/>
    <property type="match status" value="1"/>
</dbReference>
<protein>
    <recommendedName>
        <fullName evidence="2">histidine kinase</fullName>
        <ecNumber evidence="2">2.7.13.3</ecNumber>
    </recommendedName>
</protein>
<dbReference type="SMART" id="SM00388">
    <property type="entry name" value="HisKA"/>
    <property type="match status" value="1"/>
</dbReference>
<dbReference type="GO" id="GO:0000155">
    <property type="term" value="F:phosphorelay sensor kinase activity"/>
    <property type="evidence" value="ECO:0007669"/>
    <property type="project" value="InterPro"/>
</dbReference>
<dbReference type="EMBL" id="AP024086">
    <property type="protein sequence ID" value="BCL63146.1"/>
    <property type="molecule type" value="Genomic_DNA"/>
</dbReference>
<dbReference type="PANTHER" id="PTHR43065">
    <property type="entry name" value="SENSOR HISTIDINE KINASE"/>
    <property type="match status" value="1"/>
</dbReference>
<evidence type="ECO:0000256" key="1">
    <source>
        <dbReference type="ARBA" id="ARBA00000085"/>
    </source>
</evidence>
<evidence type="ECO:0000256" key="7">
    <source>
        <dbReference type="ARBA" id="ARBA00022840"/>
    </source>
</evidence>
<dbReference type="InterPro" id="IPR000014">
    <property type="entry name" value="PAS"/>
</dbReference>
<name>A0A8D5FXE7_9BACT</name>
<keyword evidence="8" id="KW-0902">Two-component regulatory system</keyword>
<evidence type="ECO:0000313" key="12">
    <source>
        <dbReference type="Proteomes" id="UP000826725"/>
    </source>
</evidence>
<dbReference type="InterPro" id="IPR003661">
    <property type="entry name" value="HisK_dim/P_dom"/>
</dbReference>
<evidence type="ECO:0000256" key="5">
    <source>
        <dbReference type="ARBA" id="ARBA00022741"/>
    </source>
</evidence>
<dbReference type="SMART" id="SM00387">
    <property type="entry name" value="HATPase_c"/>
    <property type="match status" value="1"/>
</dbReference>
<evidence type="ECO:0000256" key="4">
    <source>
        <dbReference type="ARBA" id="ARBA00022679"/>
    </source>
</evidence>
<evidence type="ECO:0000259" key="10">
    <source>
        <dbReference type="PROSITE" id="PS50113"/>
    </source>
</evidence>
<dbReference type="RefSeq" id="WP_228855431.1">
    <property type="nucleotide sequence ID" value="NZ_AP024086.1"/>
</dbReference>
<evidence type="ECO:0000256" key="8">
    <source>
        <dbReference type="ARBA" id="ARBA00023012"/>
    </source>
</evidence>
<dbReference type="InterPro" id="IPR013767">
    <property type="entry name" value="PAS_fold"/>
</dbReference>
<feature type="domain" description="PAC" evidence="10">
    <location>
        <begin position="270"/>
        <end position="322"/>
    </location>
</feature>
<dbReference type="PROSITE" id="PS50113">
    <property type="entry name" value="PAC"/>
    <property type="match status" value="1"/>
</dbReference>
<dbReference type="PROSITE" id="PS50109">
    <property type="entry name" value="HIS_KIN"/>
    <property type="match status" value="1"/>
</dbReference>
<evidence type="ECO:0000256" key="3">
    <source>
        <dbReference type="ARBA" id="ARBA00022553"/>
    </source>
</evidence>
<comment type="catalytic activity">
    <reaction evidence="1">
        <text>ATP + protein L-histidine = ADP + protein N-phospho-L-histidine.</text>
        <dbReference type="EC" id="2.7.13.3"/>
    </reaction>
</comment>
<keyword evidence="4" id="KW-0808">Transferase</keyword>
<keyword evidence="5" id="KW-0547">Nucleotide-binding</keyword>
<dbReference type="Proteomes" id="UP000826725">
    <property type="component" value="Chromosome"/>
</dbReference>
<dbReference type="CDD" id="cd00082">
    <property type="entry name" value="HisKA"/>
    <property type="match status" value="1"/>
</dbReference>
<keyword evidence="12" id="KW-1185">Reference proteome</keyword>
<dbReference type="InterPro" id="IPR000700">
    <property type="entry name" value="PAS-assoc_C"/>
</dbReference>
<evidence type="ECO:0000256" key="2">
    <source>
        <dbReference type="ARBA" id="ARBA00012438"/>
    </source>
</evidence>
<dbReference type="Pfam" id="PF02518">
    <property type="entry name" value="HATPase_c"/>
    <property type="match status" value="1"/>
</dbReference>
<dbReference type="GO" id="GO:0005524">
    <property type="term" value="F:ATP binding"/>
    <property type="evidence" value="ECO:0007669"/>
    <property type="project" value="UniProtKB-KW"/>
</dbReference>